<accession>A0A7H9B7C1</accession>
<dbReference type="SMART" id="SM00239">
    <property type="entry name" value="C2"/>
    <property type="match status" value="1"/>
</dbReference>
<proteinExistence type="predicted"/>
<dbReference type="InterPro" id="IPR018247">
    <property type="entry name" value="EF_Hand_1_Ca_BS"/>
</dbReference>
<evidence type="ECO:0000313" key="10">
    <source>
        <dbReference type="EMBL" id="QLG74430.1"/>
    </source>
</evidence>
<dbReference type="InterPro" id="IPR001192">
    <property type="entry name" value="PI-PLC_fam"/>
</dbReference>
<dbReference type="Proteomes" id="UP000509704">
    <property type="component" value="Chromosome 7"/>
</dbReference>
<keyword evidence="2 7" id="KW-0378">Hydrolase</keyword>
<evidence type="ECO:0000256" key="6">
    <source>
        <dbReference type="ARBA" id="ARBA00023224"/>
    </source>
</evidence>
<dbReference type="Gene3D" id="2.60.40.150">
    <property type="entry name" value="C2 domain"/>
    <property type="match status" value="1"/>
</dbReference>
<dbReference type="GO" id="GO:0051209">
    <property type="term" value="P:release of sequestered calcium ion into cytosol"/>
    <property type="evidence" value="ECO:0007669"/>
    <property type="project" value="TreeGrafter"/>
</dbReference>
<evidence type="ECO:0000259" key="8">
    <source>
        <dbReference type="PROSITE" id="PS50008"/>
    </source>
</evidence>
<dbReference type="SUPFAM" id="SSF47473">
    <property type="entry name" value="EF-hand"/>
    <property type="match status" value="1"/>
</dbReference>
<dbReference type="Gene3D" id="3.20.20.190">
    <property type="entry name" value="Phosphatidylinositol (PI) phosphodiesterase"/>
    <property type="match status" value="1"/>
</dbReference>
<dbReference type="CDD" id="cd08598">
    <property type="entry name" value="PI-PLC1c_yeast"/>
    <property type="match status" value="1"/>
</dbReference>
<keyword evidence="4 7" id="KW-0442">Lipid degradation</keyword>
<dbReference type="SUPFAM" id="SSF50729">
    <property type="entry name" value="PH domain-like"/>
    <property type="match status" value="1"/>
</dbReference>
<dbReference type="CDD" id="cd13360">
    <property type="entry name" value="PH_PLC_fungal"/>
    <property type="match status" value="1"/>
</dbReference>
<evidence type="ECO:0000256" key="7">
    <source>
        <dbReference type="RuleBase" id="RU361133"/>
    </source>
</evidence>
<dbReference type="GO" id="GO:0005509">
    <property type="term" value="F:calcium ion binding"/>
    <property type="evidence" value="ECO:0007669"/>
    <property type="project" value="InterPro"/>
</dbReference>
<evidence type="ECO:0000256" key="3">
    <source>
        <dbReference type="ARBA" id="ARBA00022837"/>
    </source>
</evidence>
<dbReference type="OrthoDB" id="269822at2759"/>
<keyword evidence="5 7" id="KW-0443">Lipid metabolism</keyword>
<keyword evidence="3" id="KW-0106">Calcium</keyword>
<reference evidence="10 11" key="1">
    <citation type="submission" date="2020-07" db="EMBL/GenBank/DDBJ databases">
        <title>The yeast mating-type switching endonuclease HO is a domesticated member of an unorthodox homing genetic element family.</title>
        <authorList>
            <person name="Coughlan A.Y."/>
            <person name="Lombardi L."/>
            <person name="Braun-Galleani S."/>
            <person name="Martos A.R."/>
            <person name="Galeote V."/>
            <person name="Bigey F."/>
            <person name="Dequin S."/>
            <person name="Byrne K.P."/>
            <person name="Wolfe K.H."/>
        </authorList>
    </citation>
    <scope>NUCLEOTIDE SEQUENCE [LARGE SCALE GENOMIC DNA]</scope>
    <source>
        <strain evidence="10 11">NRRL Y-6702</strain>
    </source>
</reference>
<dbReference type="AlphaFoldDB" id="A0A7H9B7C1"/>
<dbReference type="InterPro" id="IPR000909">
    <property type="entry name" value="PLipase_C_PInositol-sp_X_dom"/>
</dbReference>
<dbReference type="GO" id="GO:0048015">
    <property type="term" value="P:phosphatidylinositol-mediated signaling"/>
    <property type="evidence" value="ECO:0007669"/>
    <property type="project" value="TreeGrafter"/>
</dbReference>
<dbReference type="InterPro" id="IPR001711">
    <property type="entry name" value="PLipase_C_Pinositol-sp_Y"/>
</dbReference>
<keyword evidence="11" id="KW-1185">Reference proteome</keyword>
<evidence type="ECO:0000256" key="2">
    <source>
        <dbReference type="ARBA" id="ARBA00022801"/>
    </source>
</evidence>
<evidence type="ECO:0000256" key="4">
    <source>
        <dbReference type="ARBA" id="ARBA00022963"/>
    </source>
</evidence>
<dbReference type="SMART" id="SM00054">
    <property type="entry name" value="EFh"/>
    <property type="match status" value="1"/>
</dbReference>
<dbReference type="PANTHER" id="PTHR10336:SF36">
    <property type="entry name" value="1-PHOSPHATIDYLINOSITOL 4,5-BISPHOSPHATE PHOSPHODIESTERASE BETA-4"/>
    <property type="match status" value="1"/>
</dbReference>
<dbReference type="SMART" id="SM00148">
    <property type="entry name" value="PLCXc"/>
    <property type="match status" value="1"/>
</dbReference>
<dbReference type="CDD" id="cd16207">
    <property type="entry name" value="EFh_ScPlc1p_like"/>
    <property type="match status" value="1"/>
</dbReference>
<dbReference type="SUPFAM" id="SSF51695">
    <property type="entry name" value="PLC-like phosphodiesterases"/>
    <property type="match status" value="1"/>
</dbReference>
<dbReference type="InterPro" id="IPR017946">
    <property type="entry name" value="PLC-like_Pdiesterase_TIM-brl"/>
</dbReference>
<keyword evidence="6" id="KW-0807">Transducer</keyword>
<evidence type="ECO:0000256" key="5">
    <source>
        <dbReference type="ARBA" id="ARBA00023098"/>
    </source>
</evidence>
<dbReference type="Pfam" id="PF00168">
    <property type="entry name" value="C2"/>
    <property type="match status" value="1"/>
</dbReference>
<dbReference type="GO" id="GO:0004435">
    <property type="term" value="F:phosphatidylinositol-4,5-bisphosphate phospholipase C activity"/>
    <property type="evidence" value="ECO:0007669"/>
    <property type="project" value="UniProtKB-EC"/>
</dbReference>
<dbReference type="Gene3D" id="2.30.29.30">
    <property type="entry name" value="Pleckstrin-homology domain (PH domain)/Phosphotyrosine-binding domain (PTB)"/>
    <property type="match status" value="1"/>
</dbReference>
<dbReference type="RefSeq" id="XP_037146155.1">
    <property type="nucleotide sequence ID" value="XM_037290260.1"/>
</dbReference>
<dbReference type="PANTHER" id="PTHR10336">
    <property type="entry name" value="PHOSPHOINOSITIDE-SPECIFIC PHOSPHOLIPASE C FAMILY PROTEIN"/>
    <property type="match status" value="1"/>
</dbReference>
<gene>
    <name evidence="10" type="ORF">HG535_0G03130</name>
</gene>
<organism evidence="10 11">
    <name type="scientific">Zygotorulaspora mrakii</name>
    <name type="common">Zygosaccharomyces mrakii</name>
    <dbReference type="NCBI Taxonomy" id="42260"/>
    <lineage>
        <taxon>Eukaryota</taxon>
        <taxon>Fungi</taxon>
        <taxon>Dikarya</taxon>
        <taxon>Ascomycota</taxon>
        <taxon>Saccharomycotina</taxon>
        <taxon>Saccharomycetes</taxon>
        <taxon>Saccharomycetales</taxon>
        <taxon>Saccharomycetaceae</taxon>
        <taxon>Zygotorulaspora</taxon>
    </lineage>
</organism>
<dbReference type="EC" id="3.1.4.11" evidence="1 7"/>
<name>A0A7H9B7C1_ZYGMR</name>
<dbReference type="PRINTS" id="PR00390">
    <property type="entry name" value="PHPHLIPASEC"/>
</dbReference>
<evidence type="ECO:0000313" key="11">
    <source>
        <dbReference type="Proteomes" id="UP000509704"/>
    </source>
</evidence>
<evidence type="ECO:0000256" key="1">
    <source>
        <dbReference type="ARBA" id="ARBA00012368"/>
    </source>
</evidence>
<evidence type="ECO:0000259" key="9">
    <source>
        <dbReference type="PROSITE" id="PS50222"/>
    </source>
</evidence>
<feature type="domain" description="EF-hand" evidence="9">
    <location>
        <begin position="286"/>
        <end position="321"/>
    </location>
</feature>
<dbReference type="SMART" id="SM00149">
    <property type="entry name" value="PLCYc"/>
    <property type="match status" value="1"/>
</dbReference>
<dbReference type="Pfam" id="PF00387">
    <property type="entry name" value="PI-PLC-Y"/>
    <property type="match status" value="1"/>
</dbReference>
<dbReference type="EMBL" id="CP058610">
    <property type="protein sequence ID" value="QLG74430.1"/>
    <property type="molecule type" value="Genomic_DNA"/>
</dbReference>
<protein>
    <recommendedName>
        <fullName evidence="1 7">Phosphoinositide phospholipase C</fullName>
        <ecNumber evidence="1 7">3.1.4.11</ecNumber>
    </recommendedName>
</protein>
<sequence>MSTDVSDTCSNEGTKLSNLFKRDSSRDSLSESSSCSYAKVESSEVSSISVSSEIDNLCTQKMMHSASYGVSRNLKTILRKTSEMVYLSKRPFPDVHAGPLTYVQSFKDIISYFADNEILPSLSSLCQKLQQGLPMQRISRRKQVLYLFKLENEEAITWKAGSKRLELDSIKDIRIGRMASNYREEYGVSEKVANQWITIIYAVSNKLKALHVVAKNENDFNTFLSCVCGLTYTRRELMESISVPDNEKFANIHWRASVSDRKEDELKDTLTFEDVTRLCDRFHIYCSLKHLKKLFSVADINQNGLLNFQEFQAFVKLLKRRPEITSLWDSLTGEGHSMDFDGFYHVIKDVQNEDIDRENARIIFERFCGSHNSVLDENDFIKFLGAQPYMKKLSEDYSKPLNNYFIASSHNTYLLGKQVGETPSVEGYVQALQQGCRCIEIDIWDDDMGPVVCHGFLTGAIPLVNVAEIIRKYAFITSPYPLIISLEINCNTENQIIASSIFQNSLGSMLVRSEFEESGDLPSPKELMHKIILKGKKNANFSLGAINQDNALSAESTSSCSSFDSEAENMGKAVERKSSTRMRRIRRMTISKHVEVCDSVLEICGLFGLKFRNFSLPASKTSNHCFSLNEKKFDSMCKDKTQVLSLDKHNRKYLMRVYPYALRYKSSNFNPIKYWKMGAQMVATNWQTYDLGQQINLAMFQLSNQKNGVLHSGYVLKPPSLIPKVAKVQELPSLYKKMRRSITHINLKVLSAQLLPKPSDGHNGKELFAPYVTVEFIIDEEPISPVGVTNGSKISATTASTSFCKENGLNPSWDTEMSLLVKSLDFAFVRFTVKTNEIILATSCFKVEYLRTGYRHIPLYNVEGEVYIFSTLFIFLDVH</sequence>
<dbReference type="InterPro" id="IPR037755">
    <property type="entry name" value="Plc1_PH"/>
</dbReference>
<dbReference type="Pfam" id="PF00388">
    <property type="entry name" value="PI-PLC-X"/>
    <property type="match status" value="1"/>
</dbReference>
<dbReference type="InterPro" id="IPR000008">
    <property type="entry name" value="C2_dom"/>
</dbReference>
<dbReference type="InterPro" id="IPR011993">
    <property type="entry name" value="PH-like_dom_sf"/>
</dbReference>
<dbReference type="SUPFAM" id="SSF49562">
    <property type="entry name" value="C2 domain (Calcium/lipid-binding domain, CaLB)"/>
    <property type="match status" value="1"/>
</dbReference>
<dbReference type="PROSITE" id="PS00018">
    <property type="entry name" value="EF_HAND_1"/>
    <property type="match status" value="1"/>
</dbReference>
<dbReference type="InterPro" id="IPR011992">
    <property type="entry name" value="EF-hand-dom_pair"/>
</dbReference>
<dbReference type="PROSITE" id="PS50007">
    <property type="entry name" value="PIPLC_X_DOMAIN"/>
    <property type="match status" value="1"/>
</dbReference>
<comment type="catalytic activity">
    <reaction evidence="7">
        <text>a 1,2-diacyl-sn-glycero-3-phospho-(1D-myo-inositol-4,5-bisphosphate) + H2O = 1D-myo-inositol 1,4,5-trisphosphate + a 1,2-diacyl-sn-glycerol + H(+)</text>
        <dbReference type="Rhea" id="RHEA:33179"/>
        <dbReference type="ChEBI" id="CHEBI:15377"/>
        <dbReference type="ChEBI" id="CHEBI:15378"/>
        <dbReference type="ChEBI" id="CHEBI:17815"/>
        <dbReference type="ChEBI" id="CHEBI:58456"/>
        <dbReference type="ChEBI" id="CHEBI:203600"/>
        <dbReference type="EC" id="3.1.4.11"/>
    </reaction>
</comment>
<dbReference type="PROSITE" id="PS50222">
    <property type="entry name" value="EF_HAND_2"/>
    <property type="match status" value="1"/>
</dbReference>
<dbReference type="GO" id="GO:0016042">
    <property type="term" value="P:lipid catabolic process"/>
    <property type="evidence" value="ECO:0007669"/>
    <property type="project" value="UniProtKB-KW"/>
</dbReference>
<feature type="domain" description="PI-PLC Y-box" evidence="8">
    <location>
        <begin position="609"/>
        <end position="721"/>
    </location>
</feature>
<dbReference type="InterPro" id="IPR002048">
    <property type="entry name" value="EF_hand_dom"/>
</dbReference>
<dbReference type="KEGG" id="zmk:HG535_0G03130"/>
<dbReference type="CDD" id="cd00275">
    <property type="entry name" value="C2_PLC_like"/>
    <property type="match status" value="1"/>
</dbReference>
<dbReference type="InterPro" id="IPR035892">
    <property type="entry name" value="C2_domain_sf"/>
</dbReference>
<dbReference type="Gene3D" id="1.10.238.10">
    <property type="entry name" value="EF-hand"/>
    <property type="match status" value="1"/>
</dbReference>
<dbReference type="GeneID" id="59238213"/>
<dbReference type="PROSITE" id="PS50008">
    <property type="entry name" value="PIPLC_Y_DOMAIN"/>
    <property type="match status" value="1"/>
</dbReference>